<dbReference type="InterPro" id="IPR022781">
    <property type="entry name" value="Flagellar_biosynth_FliO"/>
</dbReference>
<feature type="transmembrane region" description="Helical" evidence="6">
    <location>
        <begin position="25"/>
        <end position="46"/>
    </location>
</feature>
<accession>I4DA74</accession>
<comment type="subcellular location">
    <subcellularLocation>
        <location evidence="1">Cell membrane</location>
    </subcellularLocation>
</comment>
<dbReference type="RefSeq" id="WP_014828685.1">
    <property type="nucleotide sequence ID" value="NC_018068.1"/>
</dbReference>
<dbReference type="GO" id="GO:0016020">
    <property type="term" value="C:membrane"/>
    <property type="evidence" value="ECO:0007669"/>
    <property type="project" value="InterPro"/>
</dbReference>
<evidence type="ECO:0000256" key="3">
    <source>
        <dbReference type="ARBA" id="ARBA00022692"/>
    </source>
</evidence>
<evidence type="ECO:0000313" key="7">
    <source>
        <dbReference type="EMBL" id="AFM42698.1"/>
    </source>
</evidence>
<keyword evidence="8" id="KW-1185">Reference proteome</keyword>
<evidence type="ECO:0000256" key="1">
    <source>
        <dbReference type="ARBA" id="ARBA00004236"/>
    </source>
</evidence>
<dbReference type="STRING" id="646529.Desaci_3817"/>
<evidence type="ECO:0000256" key="6">
    <source>
        <dbReference type="SAM" id="Phobius"/>
    </source>
</evidence>
<evidence type="ECO:0000313" key="8">
    <source>
        <dbReference type="Proteomes" id="UP000002892"/>
    </source>
</evidence>
<keyword evidence="7" id="KW-0969">Cilium</keyword>
<dbReference type="AlphaFoldDB" id="I4DA74"/>
<keyword evidence="5 6" id="KW-0472">Membrane</keyword>
<dbReference type="OrthoDB" id="1797063at2"/>
<proteinExistence type="predicted"/>
<dbReference type="KEGG" id="dai:Desaci_3817"/>
<evidence type="ECO:0000256" key="4">
    <source>
        <dbReference type="ARBA" id="ARBA00022989"/>
    </source>
</evidence>
<dbReference type="HOGENOM" id="CLU_1675072_0_0_9"/>
<organism evidence="7 8">
    <name type="scientific">Desulfosporosinus acidiphilus (strain DSM 22704 / JCM 16185 / SJ4)</name>
    <dbReference type="NCBI Taxonomy" id="646529"/>
    <lineage>
        <taxon>Bacteria</taxon>
        <taxon>Bacillati</taxon>
        <taxon>Bacillota</taxon>
        <taxon>Clostridia</taxon>
        <taxon>Eubacteriales</taxon>
        <taxon>Desulfitobacteriaceae</taxon>
        <taxon>Desulfosporosinus</taxon>
    </lineage>
</organism>
<dbReference type="Proteomes" id="UP000002892">
    <property type="component" value="Chromosome"/>
</dbReference>
<protein>
    <submittedName>
        <fullName evidence="7">Flagellar biogenesis protein</fullName>
    </submittedName>
</protein>
<keyword evidence="7" id="KW-0282">Flagellum</keyword>
<reference evidence="7 8" key="1">
    <citation type="journal article" date="2012" name="J. Bacteriol.">
        <title>Complete genome sequences of Desulfosporosinus orientis DSM765T, Desulfosporosinus youngiae DSM17734T, Desulfosporosinus meridiei DSM13257T, and Desulfosporosinus acidiphilus DSM22704T.</title>
        <authorList>
            <person name="Pester M."/>
            <person name="Brambilla E."/>
            <person name="Alazard D."/>
            <person name="Rattei T."/>
            <person name="Weinmaier T."/>
            <person name="Han J."/>
            <person name="Lucas S."/>
            <person name="Lapidus A."/>
            <person name="Cheng J.F."/>
            <person name="Goodwin L."/>
            <person name="Pitluck S."/>
            <person name="Peters L."/>
            <person name="Ovchinnikova G."/>
            <person name="Teshima H."/>
            <person name="Detter J.C."/>
            <person name="Han C.S."/>
            <person name="Tapia R."/>
            <person name="Land M.L."/>
            <person name="Hauser L."/>
            <person name="Kyrpides N.C."/>
            <person name="Ivanova N.N."/>
            <person name="Pagani I."/>
            <person name="Huntmann M."/>
            <person name="Wei C.L."/>
            <person name="Davenport K.W."/>
            <person name="Daligault H."/>
            <person name="Chain P.S."/>
            <person name="Chen A."/>
            <person name="Mavromatis K."/>
            <person name="Markowitz V."/>
            <person name="Szeto E."/>
            <person name="Mikhailova N."/>
            <person name="Pati A."/>
            <person name="Wagner M."/>
            <person name="Woyke T."/>
            <person name="Ollivier B."/>
            <person name="Klenk H.P."/>
            <person name="Spring S."/>
            <person name="Loy A."/>
        </authorList>
    </citation>
    <scope>NUCLEOTIDE SEQUENCE [LARGE SCALE GENOMIC DNA]</scope>
    <source>
        <strain evidence="8">DSM 22704 / JCM 16185 / SJ4</strain>
    </source>
</reference>
<keyword evidence="2" id="KW-1003">Cell membrane</keyword>
<keyword evidence="3 6" id="KW-0812">Transmembrane</keyword>
<keyword evidence="7" id="KW-0966">Cell projection</keyword>
<dbReference type="EMBL" id="CP003639">
    <property type="protein sequence ID" value="AFM42698.1"/>
    <property type="molecule type" value="Genomic_DNA"/>
</dbReference>
<evidence type="ECO:0000256" key="5">
    <source>
        <dbReference type="ARBA" id="ARBA00023136"/>
    </source>
</evidence>
<sequence length="157" mass="17598">MPSFNQDLPLPASASVAPAVQSGSAWGLIGTLIVFLLILLVSLWIIRRLNRAKIQSLNAPWARVLDRQVLGGQQSLYLVEIAGQLQVLGGTDHHIIKLSEINDPDVAAEILEEIASRPIEKVEGWIMNISKLWRKRHPRKGNIFPEELERLLEEVDK</sequence>
<gene>
    <name evidence="7" type="ordered locus">Desaci_3817</name>
</gene>
<keyword evidence="4 6" id="KW-1133">Transmembrane helix</keyword>
<dbReference type="eggNOG" id="COG3190">
    <property type="taxonomic scope" value="Bacteria"/>
</dbReference>
<name>I4DA74_DESAJ</name>
<dbReference type="Pfam" id="PF04347">
    <property type="entry name" value="FliO"/>
    <property type="match status" value="1"/>
</dbReference>
<dbReference type="GO" id="GO:0044781">
    <property type="term" value="P:bacterial-type flagellum organization"/>
    <property type="evidence" value="ECO:0007669"/>
    <property type="project" value="InterPro"/>
</dbReference>
<evidence type="ECO:0000256" key="2">
    <source>
        <dbReference type="ARBA" id="ARBA00022475"/>
    </source>
</evidence>